<comment type="caution">
    <text evidence="4">The sequence shown here is derived from an EMBL/GenBank/DDBJ whole genome shotgun (WGS) entry which is preliminary data.</text>
</comment>
<evidence type="ECO:0000256" key="2">
    <source>
        <dbReference type="ARBA" id="ARBA00022619"/>
    </source>
</evidence>
<proteinExistence type="predicted"/>
<gene>
    <name evidence="4" type="ORF">EDS130_LOCUS38449</name>
</gene>
<dbReference type="EMBL" id="CAJNOJ010000401">
    <property type="protein sequence ID" value="CAF1434781.1"/>
    <property type="molecule type" value="Genomic_DNA"/>
</dbReference>
<evidence type="ECO:0000313" key="4">
    <source>
        <dbReference type="EMBL" id="CAF1434781.1"/>
    </source>
</evidence>
<dbReference type="GO" id="GO:0008686">
    <property type="term" value="F:3,4-dihydroxy-2-butanone-4-phosphate synthase activity"/>
    <property type="evidence" value="ECO:0007669"/>
    <property type="project" value="TreeGrafter"/>
</dbReference>
<dbReference type="InterPro" id="IPR036144">
    <property type="entry name" value="RibA-like_sf"/>
</dbReference>
<dbReference type="SMART" id="SM00368">
    <property type="entry name" value="LRR_RI"/>
    <property type="match status" value="3"/>
</dbReference>
<dbReference type="PANTHER" id="PTHR21327">
    <property type="entry name" value="GTP CYCLOHYDROLASE II-RELATED"/>
    <property type="match status" value="1"/>
</dbReference>
<dbReference type="GO" id="GO:0005829">
    <property type="term" value="C:cytosol"/>
    <property type="evidence" value="ECO:0007669"/>
    <property type="project" value="TreeGrafter"/>
</dbReference>
<accession>A0A815N678</accession>
<keyword evidence="2" id="KW-0686">Riboflavin biosynthesis</keyword>
<dbReference type="Pfam" id="PF13516">
    <property type="entry name" value="LRR_6"/>
    <property type="match status" value="3"/>
</dbReference>
<name>A0A815N678_ADIRI</name>
<dbReference type="SUPFAM" id="SSF142695">
    <property type="entry name" value="RibA-like"/>
    <property type="match status" value="1"/>
</dbReference>
<dbReference type="Pfam" id="PF00925">
    <property type="entry name" value="GTP_cyclohydro2"/>
    <property type="match status" value="1"/>
</dbReference>
<dbReference type="GO" id="GO:0009231">
    <property type="term" value="P:riboflavin biosynthetic process"/>
    <property type="evidence" value="ECO:0007669"/>
    <property type="project" value="UniProtKB-KW"/>
</dbReference>
<dbReference type="SUPFAM" id="SSF52047">
    <property type="entry name" value="RNI-like"/>
    <property type="match status" value="1"/>
</dbReference>
<feature type="domain" description="GTP cyclohydrolase II" evidence="3">
    <location>
        <begin position="194"/>
        <end position="353"/>
    </location>
</feature>
<sequence>MALIHVANSPNLDVVVTVNSGTNEPETNVVQLLFDVNNNLEQKCSQELLEENESQCVESNKSILLDQFVSRRGSVMLNIATIDKSTEIHSLSGTTLYIATCNVDLSDFLENWYLATNLRFPLLPFIETGCWIAYVSNYNVLQHFVHANFCLYNHLPVRHFIATFCPSTVSYADSCSRKAVSVTGNHSIKLDLYKTAFGLFKTYVFQDLIDKRYILALTYGEIAKQEPLYIRLHSSCVTSETLRGCDCDCAQQLESALKIIAEKQRGIVFYLLQEGRGVGYVSKARDRMLVQASRDQISTFQAYHAMGLKNDHRQYENIPQICHLLDIDGAQFILLTNNPDKIQALTKSGLCILRTEALQFEPSPYNVAYLISKQDNGHTLRYPNHTIHQRKTAPHPVQPFKPFAVPNAQRFVYCASYYLPMKPIDNEIVLTEIQFHEIFHNHSIEYYSNLPNPCVINHQLLRKNRHMIKIDVNNLKMYGERHENDPLIELLTTPYWFKKLTILNLSQNLITDHGAQALAKGLRLNTVLNTLDLSGNSITDSGAQALSEALETNTTLTKLDLSGNLIVDEGIQALKDTLRRNTKLTILYELNYQRSDPEGIQALNTAFYNKLFS</sequence>
<evidence type="ECO:0000313" key="5">
    <source>
        <dbReference type="Proteomes" id="UP000663852"/>
    </source>
</evidence>
<comment type="pathway">
    <text evidence="1">Cofactor biosynthesis; riboflavin biosynthesis.</text>
</comment>
<reference evidence="4" key="1">
    <citation type="submission" date="2021-02" db="EMBL/GenBank/DDBJ databases">
        <authorList>
            <person name="Nowell W R."/>
        </authorList>
    </citation>
    <scope>NUCLEOTIDE SEQUENCE</scope>
</reference>
<dbReference type="Proteomes" id="UP000663852">
    <property type="component" value="Unassembled WGS sequence"/>
</dbReference>
<evidence type="ECO:0000256" key="1">
    <source>
        <dbReference type="ARBA" id="ARBA00005104"/>
    </source>
</evidence>
<organism evidence="4 5">
    <name type="scientific">Adineta ricciae</name>
    <name type="common">Rotifer</name>
    <dbReference type="NCBI Taxonomy" id="249248"/>
    <lineage>
        <taxon>Eukaryota</taxon>
        <taxon>Metazoa</taxon>
        <taxon>Spiralia</taxon>
        <taxon>Gnathifera</taxon>
        <taxon>Rotifera</taxon>
        <taxon>Eurotatoria</taxon>
        <taxon>Bdelloidea</taxon>
        <taxon>Adinetida</taxon>
        <taxon>Adinetidae</taxon>
        <taxon>Adineta</taxon>
    </lineage>
</organism>
<evidence type="ECO:0000259" key="3">
    <source>
        <dbReference type="Pfam" id="PF00925"/>
    </source>
</evidence>
<dbReference type="PANTHER" id="PTHR21327:SF38">
    <property type="entry name" value="3,4-DIHYDROXY-2-BUTANONE 4-PHOSPHATE SYNTHASE"/>
    <property type="match status" value="1"/>
</dbReference>
<dbReference type="OrthoDB" id="10015457at2759"/>
<dbReference type="InterPro" id="IPR001611">
    <property type="entry name" value="Leu-rich_rpt"/>
</dbReference>
<protein>
    <recommendedName>
        <fullName evidence="3">GTP cyclohydrolase II domain-containing protein</fullName>
    </recommendedName>
</protein>
<dbReference type="Gene3D" id="3.40.50.10990">
    <property type="entry name" value="GTP cyclohydrolase II"/>
    <property type="match status" value="1"/>
</dbReference>
<dbReference type="InterPro" id="IPR032677">
    <property type="entry name" value="GTP_cyclohydro_II"/>
</dbReference>
<dbReference type="AlphaFoldDB" id="A0A815N678"/>
<dbReference type="InterPro" id="IPR032675">
    <property type="entry name" value="LRR_dom_sf"/>
</dbReference>
<dbReference type="Gene3D" id="3.80.10.10">
    <property type="entry name" value="Ribonuclease Inhibitor"/>
    <property type="match status" value="1"/>
</dbReference>